<dbReference type="InterPro" id="IPR055163">
    <property type="entry name" value="ALK/LTK-like_GRD"/>
</dbReference>
<comment type="caution">
    <text evidence="20">The sequence shown here is derived from an EMBL/GenBank/DDBJ whole genome shotgun (WGS) entry which is preliminary data.</text>
</comment>
<feature type="compositionally biased region" description="Gly residues" evidence="16">
    <location>
        <begin position="267"/>
        <end position="278"/>
    </location>
</feature>
<dbReference type="Gene3D" id="2.60.40.10">
    <property type="entry name" value="Immunoglobulins"/>
    <property type="match status" value="1"/>
</dbReference>
<feature type="region of interest" description="Disordered" evidence="16">
    <location>
        <begin position="31"/>
        <end position="52"/>
    </location>
</feature>
<keyword evidence="13" id="KW-1015">Disulfide bond</keyword>
<evidence type="ECO:0000256" key="2">
    <source>
        <dbReference type="ARBA" id="ARBA00011902"/>
    </source>
</evidence>
<evidence type="ECO:0000256" key="4">
    <source>
        <dbReference type="ARBA" id="ARBA00022679"/>
    </source>
</evidence>
<evidence type="ECO:0000256" key="5">
    <source>
        <dbReference type="ARBA" id="ARBA00022692"/>
    </source>
</evidence>
<dbReference type="EMBL" id="JBHSOD010000010">
    <property type="protein sequence ID" value="MFC5885526.1"/>
    <property type="molecule type" value="Genomic_DNA"/>
</dbReference>
<evidence type="ECO:0000256" key="10">
    <source>
        <dbReference type="ARBA" id="ARBA00022989"/>
    </source>
</evidence>
<evidence type="ECO:0000256" key="12">
    <source>
        <dbReference type="ARBA" id="ARBA00023137"/>
    </source>
</evidence>
<dbReference type="RefSeq" id="WP_380234412.1">
    <property type="nucleotide sequence ID" value="NZ_JBHSOD010000010.1"/>
</dbReference>
<keyword evidence="11" id="KW-0472">Membrane</keyword>
<dbReference type="EC" id="2.7.10.1" evidence="2"/>
<proteinExistence type="predicted"/>
<evidence type="ECO:0000256" key="6">
    <source>
        <dbReference type="ARBA" id="ARBA00022729"/>
    </source>
</evidence>
<evidence type="ECO:0000256" key="15">
    <source>
        <dbReference type="ARBA" id="ARBA00023180"/>
    </source>
</evidence>
<dbReference type="Proteomes" id="UP001596067">
    <property type="component" value="Unassembled WGS sequence"/>
</dbReference>
<feature type="domain" description="ALK/LTK-like glycine-rich" evidence="18">
    <location>
        <begin position="88"/>
        <end position="335"/>
    </location>
</feature>
<keyword evidence="6 17" id="KW-0732">Signal</keyword>
<evidence type="ECO:0000256" key="16">
    <source>
        <dbReference type="SAM" id="MobiDB-lite"/>
    </source>
</evidence>
<dbReference type="InterPro" id="IPR032109">
    <property type="entry name" value="Big_3_5"/>
</dbReference>
<keyword evidence="21" id="KW-1185">Reference proteome</keyword>
<feature type="compositionally biased region" description="Gly residues" evidence="16">
    <location>
        <begin position="199"/>
        <end position="234"/>
    </location>
</feature>
<keyword evidence="7" id="KW-0547">Nucleotide-binding</keyword>
<keyword evidence="15" id="KW-0325">Glycoprotein</keyword>
<dbReference type="InterPro" id="IPR013783">
    <property type="entry name" value="Ig-like_fold"/>
</dbReference>
<evidence type="ECO:0000256" key="7">
    <source>
        <dbReference type="ARBA" id="ARBA00022741"/>
    </source>
</evidence>
<accession>A0ABW1ETW9</accession>
<evidence type="ECO:0000256" key="9">
    <source>
        <dbReference type="ARBA" id="ARBA00022840"/>
    </source>
</evidence>
<name>A0ABW1ETW9_9ACTN</name>
<feature type="region of interest" description="Disordered" evidence="16">
    <location>
        <begin position="589"/>
        <end position="612"/>
    </location>
</feature>
<organism evidence="20 21">
    <name type="scientific">Kitasatospora aburaviensis</name>
    <dbReference type="NCBI Taxonomy" id="67265"/>
    <lineage>
        <taxon>Bacteria</taxon>
        <taxon>Bacillati</taxon>
        <taxon>Actinomycetota</taxon>
        <taxon>Actinomycetes</taxon>
        <taxon>Kitasatosporales</taxon>
        <taxon>Streptomycetaceae</taxon>
        <taxon>Kitasatospora</taxon>
    </lineage>
</organism>
<evidence type="ECO:0000256" key="1">
    <source>
        <dbReference type="ARBA" id="ARBA00004251"/>
    </source>
</evidence>
<evidence type="ECO:0000256" key="13">
    <source>
        <dbReference type="ARBA" id="ARBA00023157"/>
    </source>
</evidence>
<keyword evidence="4" id="KW-0808">Transferase</keyword>
<evidence type="ECO:0000256" key="17">
    <source>
        <dbReference type="SAM" id="SignalP"/>
    </source>
</evidence>
<feature type="signal peptide" evidence="17">
    <location>
        <begin position="1"/>
        <end position="30"/>
    </location>
</feature>
<dbReference type="Pfam" id="PF16640">
    <property type="entry name" value="Big_3_5"/>
    <property type="match status" value="1"/>
</dbReference>
<reference evidence="21" key="1">
    <citation type="journal article" date="2019" name="Int. J. Syst. Evol. Microbiol.">
        <title>The Global Catalogue of Microorganisms (GCM) 10K type strain sequencing project: providing services to taxonomists for standard genome sequencing and annotation.</title>
        <authorList>
            <consortium name="The Broad Institute Genomics Platform"/>
            <consortium name="The Broad Institute Genome Sequencing Center for Infectious Disease"/>
            <person name="Wu L."/>
            <person name="Ma J."/>
        </authorList>
    </citation>
    <scope>NUCLEOTIDE SEQUENCE [LARGE SCALE GENOMIC DNA]</scope>
    <source>
        <strain evidence="21">CGMCC 4.1469</strain>
    </source>
</reference>
<keyword evidence="3" id="KW-1003">Cell membrane</keyword>
<keyword evidence="9" id="KW-0067">ATP-binding</keyword>
<keyword evidence="8" id="KW-0418">Kinase</keyword>
<evidence type="ECO:0000313" key="20">
    <source>
        <dbReference type="EMBL" id="MFC5885526.1"/>
    </source>
</evidence>
<evidence type="ECO:0000259" key="19">
    <source>
        <dbReference type="Pfam" id="PF16640"/>
    </source>
</evidence>
<feature type="region of interest" description="Disordered" evidence="16">
    <location>
        <begin position="151"/>
        <end position="172"/>
    </location>
</feature>
<comment type="subcellular location">
    <subcellularLocation>
        <location evidence="1">Cell membrane</location>
        <topology evidence="1">Single-pass type I membrane protein</topology>
    </subcellularLocation>
</comment>
<evidence type="ECO:0000313" key="21">
    <source>
        <dbReference type="Proteomes" id="UP001596067"/>
    </source>
</evidence>
<protein>
    <recommendedName>
        <fullName evidence="2">receptor protein-tyrosine kinase</fullName>
        <ecNumber evidence="2">2.7.10.1</ecNumber>
    </recommendedName>
</protein>
<keyword evidence="10" id="KW-1133">Transmembrane helix</keyword>
<evidence type="ECO:0000256" key="3">
    <source>
        <dbReference type="ARBA" id="ARBA00022475"/>
    </source>
</evidence>
<keyword evidence="14" id="KW-0675">Receptor</keyword>
<evidence type="ECO:0000259" key="18">
    <source>
        <dbReference type="Pfam" id="PF12810"/>
    </source>
</evidence>
<evidence type="ECO:0000256" key="11">
    <source>
        <dbReference type="ARBA" id="ARBA00023136"/>
    </source>
</evidence>
<evidence type="ECO:0000256" key="14">
    <source>
        <dbReference type="ARBA" id="ARBA00023170"/>
    </source>
</evidence>
<evidence type="ECO:0000256" key="8">
    <source>
        <dbReference type="ARBA" id="ARBA00022777"/>
    </source>
</evidence>
<gene>
    <name evidence="20" type="ORF">ACFP0N_11145</name>
</gene>
<feature type="domain" description="Bacterial Ig-like" evidence="19">
    <location>
        <begin position="351"/>
        <end position="436"/>
    </location>
</feature>
<feature type="chain" id="PRO_5046360592" description="receptor protein-tyrosine kinase" evidence="17">
    <location>
        <begin position="31"/>
        <end position="612"/>
    </location>
</feature>
<dbReference type="Pfam" id="PF12810">
    <property type="entry name" value="ALK_LTK_GRD"/>
    <property type="match status" value="1"/>
</dbReference>
<feature type="compositionally biased region" description="Gly residues" evidence="16">
    <location>
        <begin position="153"/>
        <end position="172"/>
    </location>
</feature>
<keyword evidence="5" id="KW-0812">Transmembrane</keyword>
<feature type="region of interest" description="Disordered" evidence="16">
    <location>
        <begin position="199"/>
        <end position="278"/>
    </location>
</feature>
<keyword evidence="12" id="KW-0829">Tyrosine-protein kinase</keyword>
<sequence>MKRSTLTVLAGATGLLAAALVPAAASPASAADSAVTGSPAPATDSSSATGASPCGAGGVLTTAAPTCTYTTTGTDTFTVPDGVTAVTVDLFGAEGGGAAGFVSPNPPNAGAPGGLGGEPRATLAVVPGQTLQITLGAAGVPGSSRHGEFARPGGYGHGTGGGGAHGGGGSGGGGFDVRTGAFGGADRVLVAGGGGGAGNGGPLLHGGDGGGPVGESGGQGGGPTGSGVAGGGGTRTAPGTGSPNSALGGPGTPGGDYDNWTGLYNPGSGGSGGNGARGGNGGGGGGGGWFGGAGGSGGGNPGNLYGAGGGGGSSFAAPTATDVSLLQGVNHGDGRAVVSFRYDTTVTLAADTAVPLFGHPVTLTATAAPANSTAPAPSGTVTFSDGTTALATVPLTDGRASFTTAALRPGAHPITATYGGDPGHAPGGATPLAVTVGFSEPCLTGAHHGPLTVEADRALCIAAGGSQDGPVTVRPGGALAVSDADLRGPVSSDGALALAVCGATVQGAVTVRGSTGYVRIGSAPADTDDCAGNEIHGPLTVDANTGGVRISGNTVTAPVRITDNSGSGLLPTDAVPTLQANTVSGPLRCEGNEPELHQSGNTTRAPRSGQCR</sequence>
<feature type="compositionally biased region" description="Polar residues" evidence="16">
    <location>
        <begin position="598"/>
        <end position="612"/>
    </location>
</feature>